<evidence type="ECO:0000256" key="1">
    <source>
        <dbReference type="ARBA" id="ARBA00022612"/>
    </source>
</evidence>
<dbReference type="InterPro" id="IPR052404">
    <property type="entry name" value="SPP1-like_terminase"/>
</dbReference>
<dbReference type="STRING" id="1423745.GCA_001311215_01864"/>
<evidence type="ECO:0000256" key="3">
    <source>
        <dbReference type="SAM" id="MobiDB-lite"/>
    </source>
</evidence>
<keyword evidence="2" id="KW-0231">Viral genome packaging</keyword>
<dbReference type="Pfam" id="PF03592">
    <property type="entry name" value="Terminase_2"/>
    <property type="match status" value="1"/>
</dbReference>
<dbReference type="PANTHER" id="PTHR41328">
    <property type="entry name" value="TERMINASE SMALL SUBUNIT-RELATED"/>
    <property type="match status" value="1"/>
</dbReference>
<dbReference type="Pfam" id="PF13384">
    <property type="entry name" value="HTH_23"/>
    <property type="match status" value="1"/>
</dbReference>
<keyword evidence="1" id="KW-1188">Viral release from host cell</keyword>
<accession>A0A0R2CVG9</accession>
<dbReference type="Gene3D" id="1.10.10.1400">
    <property type="entry name" value="Terminase, small subunit, N-terminal DNA-binding domain, HTH motif"/>
    <property type="match status" value="1"/>
</dbReference>
<organism evidence="4 5">
    <name type="scientific">Fructilactobacillus florum DSM 22689 = JCM 16035</name>
    <dbReference type="NCBI Taxonomy" id="1423745"/>
    <lineage>
        <taxon>Bacteria</taxon>
        <taxon>Bacillati</taxon>
        <taxon>Bacillota</taxon>
        <taxon>Bacilli</taxon>
        <taxon>Lactobacillales</taxon>
        <taxon>Lactobacillaceae</taxon>
        <taxon>Fructilactobacillus</taxon>
    </lineage>
</organism>
<sequence length="267" mass="29857">MVDEVSKRDDAKADYLIGKSYKEIAKKYGVSPATVRAWKSRYGWPSKPRKAKRNSDSATQQSDATERQHIATDVFVTDKALTEKQKLFCVYYLQSFNATQSYLKAYGSSYDTAKVNSTKTLANTNIQAYIAQLKEQTGKQLGLDILDLVKSDAKQAFGDIGDYVDYTVNVFNETDTKGKPVRDANGDVVTSRQIDVYFKDKESIDTSIIKSITIGKDGRKIELKDSDKAKERLYRFFTAGSNSGKEQMNVIDRLLGKIAKGVAKNDS</sequence>
<dbReference type="Proteomes" id="UP000051586">
    <property type="component" value="Unassembled WGS sequence"/>
</dbReference>
<evidence type="ECO:0000256" key="2">
    <source>
        <dbReference type="ARBA" id="ARBA00023219"/>
    </source>
</evidence>
<dbReference type="InterPro" id="IPR038713">
    <property type="entry name" value="Terminase_Gp1_N_sf"/>
</dbReference>
<dbReference type="AlphaFoldDB" id="A0A0R2CVG9"/>
<comment type="caution">
    <text evidence="4">The sequence shown here is derived from an EMBL/GenBank/DDBJ whole genome shotgun (WGS) entry which is preliminary data.</text>
</comment>
<dbReference type="RefSeq" id="WP_082619205.1">
    <property type="nucleotide sequence ID" value="NZ_BBAK01000013.1"/>
</dbReference>
<feature type="region of interest" description="Disordered" evidence="3">
    <location>
        <begin position="44"/>
        <end position="65"/>
    </location>
</feature>
<dbReference type="InterPro" id="IPR005335">
    <property type="entry name" value="Terminase_ssu"/>
</dbReference>
<reference evidence="4 5" key="1">
    <citation type="journal article" date="2015" name="Genome Announc.">
        <title>Expanding the biotechnology potential of lactobacilli through comparative genomics of 213 strains and associated genera.</title>
        <authorList>
            <person name="Sun Z."/>
            <person name="Harris H.M."/>
            <person name="McCann A."/>
            <person name="Guo C."/>
            <person name="Argimon S."/>
            <person name="Zhang W."/>
            <person name="Yang X."/>
            <person name="Jeffery I.B."/>
            <person name="Cooney J.C."/>
            <person name="Kagawa T.F."/>
            <person name="Liu W."/>
            <person name="Song Y."/>
            <person name="Salvetti E."/>
            <person name="Wrobel A."/>
            <person name="Rasinkangas P."/>
            <person name="Parkhill J."/>
            <person name="Rea M.C."/>
            <person name="O'Sullivan O."/>
            <person name="Ritari J."/>
            <person name="Douillard F.P."/>
            <person name="Paul Ross R."/>
            <person name="Yang R."/>
            <person name="Briner A.E."/>
            <person name="Felis G.E."/>
            <person name="de Vos W.M."/>
            <person name="Barrangou R."/>
            <person name="Klaenhammer T.R."/>
            <person name="Caufield P.W."/>
            <person name="Cui Y."/>
            <person name="Zhang H."/>
            <person name="O'Toole P.W."/>
        </authorList>
    </citation>
    <scope>NUCLEOTIDE SEQUENCE [LARGE SCALE GENOMIC DNA]</scope>
    <source>
        <strain evidence="4 5">DSM 22689</strain>
    </source>
</reference>
<dbReference type="Gene3D" id="1.10.10.60">
    <property type="entry name" value="Homeodomain-like"/>
    <property type="match status" value="1"/>
</dbReference>
<name>A0A0R2CVG9_9LACO</name>
<dbReference type="PATRIC" id="fig|1423745.4.peg.766"/>
<dbReference type="SUPFAM" id="SSF46689">
    <property type="entry name" value="Homeodomain-like"/>
    <property type="match status" value="1"/>
</dbReference>
<proteinExistence type="predicted"/>
<evidence type="ECO:0000313" key="4">
    <source>
        <dbReference type="EMBL" id="KRM91587.1"/>
    </source>
</evidence>
<protein>
    <submittedName>
        <fullName evidence="4">Prophage terminase small subunit</fullName>
    </submittedName>
</protein>
<dbReference type="InterPro" id="IPR009057">
    <property type="entry name" value="Homeodomain-like_sf"/>
</dbReference>
<dbReference type="PANTHER" id="PTHR41328:SF3">
    <property type="entry name" value="PBSX PHAGE TERMINASE SMALL SUBUNIT"/>
    <property type="match status" value="1"/>
</dbReference>
<dbReference type="GO" id="GO:0051276">
    <property type="term" value="P:chromosome organization"/>
    <property type="evidence" value="ECO:0007669"/>
    <property type="project" value="InterPro"/>
</dbReference>
<evidence type="ECO:0000313" key="5">
    <source>
        <dbReference type="Proteomes" id="UP000051586"/>
    </source>
</evidence>
<dbReference type="EMBL" id="AYZI01000004">
    <property type="protein sequence ID" value="KRM91587.1"/>
    <property type="molecule type" value="Genomic_DNA"/>
</dbReference>
<gene>
    <name evidence="4" type="ORF">FC87_GL000719</name>
</gene>